<dbReference type="EMBL" id="JAAXKY010000030">
    <property type="protein sequence ID" value="NMH77799.1"/>
    <property type="molecule type" value="Genomic_DNA"/>
</dbReference>
<proteinExistence type="predicted"/>
<comment type="caution">
    <text evidence="1">The sequence shown here is derived from an EMBL/GenBank/DDBJ whole genome shotgun (WGS) entry which is preliminary data.</text>
</comment>
<dbReference type="PANTHER" id="PTHR34309">
    <property type="entry name" value="SLR1406 PROTEIN"/>
    <property type="match status" value="1"/>
</dbReference>
<sequence length="145" mass="14712">MLSFGTAQRLANAVLAEGERRNSSALTVAVLDSGGHQIVLYRQDGAGFVRPQIAIGKAWGALGLGFSSRGIANVAARVPAFFDALAVAAEGRMFPAAGGVLLRTRADGIIGAVGVSGDNSDVDEACAIVAAHEVGLEPEPLEPSA</sequence>
<keyword evidence="2" id="KW-1185">Reference proteome</keyword>
<evidence type="ECO:0000313" key="2">
    <source>
        <dbReference type="Proteomes" id="UP001296706"/>
    </source>
</evidence>
<dbReference type="RefSeq" id="WP_169395876.1">
    <property type="nucleotide sequence ID" value="NZ_BAAAJH010000013.1"/>
</dbReference>
<dbReference type="InterPro" id="IPR038084">
    <property type="entry name" value="PduO/GlcC-like_sf"/>
</dbReference>
<dbReference type="PANTHER" id="PTHR34309:SF10">
    <property type="entry name" value="SLR1406 PROTEIN"/>
    <property type="match status" value="1"/>
</dbReference>
<dbReference type="InterPro" id="IPR052517">
    <property type="entry name" value="GlcG_carb_metab_protein"/>
</dbReference>
<name>A0ABX1RD45_9PSEU</name>
<reference evidence="1 2" key="1">
    <citation type="submission" date="2020-04" db="EMBL/GenBank/DDBJ databases">
        <authorList>
            <person name="Klaysubun C."/>
            <person name="Duangmal K."/>
            <person name="Lipun K."/>
        </authorList>
    </citation>
    <scope>NUCLEOTIDE SEQUENCE [LARGE SCALE GENOMIC DNA]</scope>
    <source>
        <strain evidence="1 2">JCM 11839</strain>
    </source>
</reference>
<dbReference type="Proteomes" id="UP001296706">
    <property type="component" value="Unassembled WGS sequence"/>
</dbReference>
<evidence type="ECO:0000313" key="1">
    <source>
        <dbReference type="EMBL" id="NMH77799.1"/>
    </source>
</evidence>
<dbReference type="Pfam" id="PF03928">
    <property type="entry name" value="HbpS-like"/>
    <property type="match status" value="1"/>
</dbReference>
<dbReference type="Gene3D" id="3.30.450.150">
    <property type="entry name" value="Haem-degrading domain"/>
    <property type="match status" value="1"/>
</dbReference>
<dbReference type="SUPFAM" id="SSF143744">
    <property type="entry name" value="GlcG-like"/>
    <property type="match status" value="1"/>
</dbReference>
<organism evidence="1 2">
    <name type="scientific">Pseudonocardia xinjiangensis</name>
    <dbReference type="NCBI Taxonomy" id="75289"/>
    <lineage>
        <taxon>Bacteria</taxon>
        <taxon>Bacillati</taxon>
        <taxon>Actinomycetota</taxon>
        <taxon>Actinomycetes</taxon>
        <taxon>Pseudonocardiales</taxon>
        <taxon>Pseudonocardiaceae</taxon>
        <taxon>Pseudonocardia</taxon>
    </lineage>
</organism>
<gene>
    <name evidence="1" type="ORF">HF577_11985</name>
</gene>
<protein>
    <submittedName>
        <fullName evidence="1">Heme-binding protein</fullName>
    </submittedName>
</protein>
<dbReference type="InterPro" id="IPR005624">
    <property type="entry name" value="PduO/GlcC-like"/>
</dbReference>
<accession>A0ABX1RD45</accession>